<dbReference type="EMBL" id="MK072516">
    <property type="protein sequence ID" value="AYV86835.1"/>
    <property type="molecule type" value="Genomic_DNA"/>
</dbReference>
<accession>A0A3G5AHZ4</accession>
<gene>
    <name evidence="1" type="ORF">Sylvanvirus10_32</name>
</gene>
<organism evidence="1">
    <name type="scientific">Sylvanvirus sp</name>
    <dbReference type="NCBI Taxonomy" id="2487774"/>
    <lineage>
        <taxon>Viruses</taxon>
    </lineage>
</organism>
<protein>
    <submittedName>
        <fullName evidence="1">Uncharacterized protein</fullName>
    </submittedName>
</protein>
<proteinExistence type="predicted"/>
<evidence type="ECO:0000313" key="1">
    <source>
        <dbReference type="EMBL" id="AYV86835.1"/>
    </source>
</evidence>
<name>A0A3G5AHZ4_9VIRU</name>
<sequence length="94" mass="11240">MDHSSFEILELSFSNEEYWSILESHCSQFRTYQPISNWKSVVRDRFCHPISVQNNTNIDRDYYFVFLNSNSNLTYVQVNNENNIMIITKVISYT</sequence>
<reference evidence="1" key="1">
    <citation type="submission" date="2018-10" db="EMBL/GenBank/DDBJ databases">
        <title>Hidden diversity of soil giant viruses.</title>
        <authorList>
            <person name="Schulz F."/>
            <person name="Alteio L."/>
            <person name="Goudeau D."/>
            <person name="Ryan E.M."/>
            <person name="Malmstrom R.R."/>
            <person name="Blanchard J."/>
            <person name="Woyke T."/>
        </authorList>
    </citation>
    <scope>NUCLEOTIDE SEQUENCE</scope>
    <source>
        <strain evidence="1">SYV1</strain>
    </source>
</reference>